<reference evidence="1" key="2">
    <citation type="journal article" date="2020" name="Nat. Commun.">
        <title>Large-scale genome sequencing of mycorrhizal fungi provides insights into the early evolution of symbiotic traits.</title>
        <authorList>
            <person name="Miyauchi S."/>
            <person name="Kiss E."/>
            <person name="Kuo A."/>
            <person name="Drula E."/>
            <person name="Kohler A."/>
            <person name="Sanchez-Garcia M."/>
            <person name="Morin E."/>
            <person name="Andreopoulos B."/>
            <person name="Barry K.W."/>
            <person name="Bonito G."/>
            <person name="Buee M."/>
            <person name="Carver A."/>
            <person name="Chen C."/>
            <person name="Cichocki N."/>
            <person name="Clum A."/>
            <person name="Culley D."/>
            <person name="Crous P.W."/>
            <person name="Fauchery L."/>
            <person name="Girlanda M."/>
            <person name="Hayes R.D."/>
            <person name="Keri Z."/>
            <person name="LaButti K."/>
            <person name="Lipzen A."/>
            <person name="Lombard V."/>
            <person name="Magnuson J."/>
            <person name="Maillard F."/>
            <person name="Murat C."/>
            <person name="Nolan M."/>
            <person name="Ohm R.A."/>
            <person name="Pangilinan J."/>
            <person name="Pereira M.F."/>
            <person name="Perotto S."/>
            <person name="Peter M."/>
            <person name="Pfister S."/>
            <person name="Riley R."/>
            <person name="Sitrit Y."/>
            <person name="Stielow J.B."/>
            <person name="Szollosi G."/>
            <person name="Zifcakova L."/>
            <person name="Stursova M."/>
            <person name="Spatafora J.W."/>
            <person name="Tedersoo L."/>
            <person name="Vaario L.M."/>
            <person name="Yamada A."/>
            <person name="Yan M."/>
            <person name="Wang P."/>
            <person name="Xu J."/>
            <person name="Bruns T."/>
            <person name="Baldrian P."/>
            <person name="Vilgalys R."/>
            <person name="Dunand C."/>
            <person name="Henrissat B."/>
            <person name="Grigoriev I.V."/>
            <person name="Hibbett D."/>
            <person name="Nagy L.G."/>
            <person name="Martin F.M."/>
        </authorList>
    </citation>
    <scope>NUCLEOTIDE SEQUENCE</scope>
    <source>
        <strain evidence="1">BED1</strain>
    </source>
</reference>
<protein>
    <submittedName>
        <fullName evidence="1">Uncharacterized protein</fullName>
    </submittedName>
</protein>
<keyword evidence="2" id="KW-1185">Reference proteome</keyword>
<evidence type="ECO:0000313" key="1">
    <source>
        <dbReference type="EMBL" id="KAF8431427.1"/>
    </source>
</evidence>
<dbReference type="EMBL" id="WHUW01000050">
    <property type="protein sequence ID" value="KAF8431427.1"/>
    <property type="molecule type" value="Genomic_DNA"/>
</dbReference>
<comment type="caution">
    <text evidence="1">The sequence shown here is derived from an EMBL/GenBank/DDBJ whole genome shotgun (WGS) entry which is preliminary data.</text>
</comment>
<reference evidence="1" key="1">
    <citation type="submission" date="2019-10" db="EMBL/GenBank/DDBJ databases">
        <authorList>
            <consortium name="DOE Joint Genome Institute"/>
            <person name="Kuo A."/>
            <person name="Miyauchi S."/>
            <person name="Kiss E."/>
            <person name="Drula E."/>
            <person name="Kohler A."/>
            <person name="Sanchez-Garcia M."/>
            <person name="Andreopoulos B."/>
            <person name="Barry K.W."/>
            <person name="Bonito G."/>
            <person name="Buee M."/>
            <person name="Carver A."/>
            <person name="Chen C."/>
            <person name="Cichocki N."/>
            <person name="Clum A."/>
            <person name="Culley D."/>
            <person name="Crous P.W."/>
            <person name="Fauchery L."/>
            <person name="Girlanda M."/>
            <person name="Hayes R."/>
            <person name="Keri Z."/>
            <person name="LaButti K."/>
            <person name="Lipzen A."/>
            <person name="Lombard V."/>
            <person name="Magnuson J."/>
            <person name="Maillard F."/>
            <person name="Morin E."/>
            <person name="Murat C."/>
            <person name="Nolan M."/>
            <person name="Ohm R."/>
            <person name="Pangilinan J."/>
            <person name="Pereira M."/>
            <person name="Perotto S."/>
            <person name="Peter M."/>
            <person name="Riley R."/>
            <person name="Sitrit Y."/>
            <person name="Stielow B."/>
            <person name="Szollosi G."/>
            <person name="Zifcakova L."/>
            <person name="Stursova M."/>
            <person name="Spatafora J.W."/>
            <person name="Tedersoo L."/>
            <person name="Vaario L.-M."/>
            <person name="Yamada A."/>
            <person name="Yan M."/>
            <person name="Wang P."/>
            <person name="Xu J."/>
            <person name="Bruns T."/>
            <person name="Baldrian P."/>
            <person name="Vilgalys R."/>
            <person name="Henrissat B."/>
            <person name="Grigoriev I.V."/>
            <person name="Hibbett D."/>
            <person name="Nagy L.G."/>
            <person name="Martin F.M."/>
        </authorList>
    </citation>
    <scope>NUCLEOTIDE SEQUENCE</scope>
    <source>
        <strain evidence="1">BED1</strain>
    </source>
</reference>
<gene>
    <name evidence="1" type="ORF">L210DRAFT_469465</name>
</gene>
<dbReference type="AlphaFoldDB" id="A0AAD4BIU9"/>
<name>A0AAD4BIU9_BOLED</name>
<organism evidence="1 2">
    <name type="scientific">Boletus edulis BED1</name>
    <dbReference type="NCBI Taxonomy" id="1328754"/>
    <lineage>
        <taxon>Eukaryota</taxon>
        <taxon>Fungi</taxon>
        <taxon>Dikarya</taxon>
        <taxon>Basidiomycota</taxon>
        <taxon>Agaricomycotina</taxon>
        <taxon>Agaricomycetes</taxon>
        <taxon>Agaricomycetidae</taxon>
        <taxon>Boletales</taxon>
        <taxon>Boletineae</taxon>
        <taxon>Boletaceae</taxon>
        <taxon>Boletoideae</taxon>
        <taxon>Boletus</taxon>
    </lineage>
</organism>
<dbReference type="Proteomes" id="UP001194468">
    <property type="component" value="Unassembled WGS sequence"/>
</dbReference>
<accession>A0AAD4BIU9</accession>
<sequence>MKCIHGGKHCSFRFHRSNTNCFGELVAHGDIVSVLDIGCHDVPFHSGDIIEQNGILDPIRNCGAKDPSMKVYVDGRRLKYKAKGESNGKGDLLTVSLRPAGISGAQVLKCRERSLRGR</sequence>
<proteinExistence type="predicted"/>
<evidence type="ECO:0000313" key="2">
    <source>
        <dbReference type="Proteomes" id="UP001194468"/>
    </source>
</evidence>